<comment type="subcellular location">
    <subcellularLocation>
        <location evidence="1">Cell membrane</location>
        <topology evidence="1">Multi-pass membrane protein</topology>
    </subcellularLocation>
</comment>
<evidence type="ECO:0000256" key="6">
    <source>
        <dbReference type="ARBA" id="ARBA00023053"/>
    </source>
</evidence>
<evidence type="ECO:0000256" key="3">
    <source>
        <dbReference type="ARBA" id="ARBA00022475"/>
    </source>
</evidence>
<keyword evidence="3" id="KW-1003">Cell membrane</keyword>
<keyword evidence="6" id="KW-0915">Sodium</keyword>
<dbReference type="EMBL" id="BJCC01000006">
    <property type="protein sequence ID" value="GCF92761.1"/>
    <property type="molecule type" value="Genomic_DNA"/>
</dbReference>
<evidence type="ECO:0000256" key="4">
    <source>
        <dbReference type="ARBA" id="ARBA00022692"/>
    </source>
</evidence>
<organism evidence="12 13">
    <name type="scientific">Enterococcus florum</name>
    <dbReference type="NCBI Taxonomy" id="2480627"/>
    <lineage>
        <taxon>Bacteria</taxon>
        <taxon>Bacillati</taxon>
        <taxon>Bacillota</taxon>
        <taxon>Bacilli</taxon>
        <taxon>Lactobacillales</taxon>
        <taxon>Enterococcaceae</taxon>
        <taxon>Enterococcus</taxon>
    </lineage>
</organism>
<evidence type="ECO:0000313" key="12">
    <source>
        <dbReference type="EMBL" id="GCF92761.1"/>
    </source>
</evidence>
<keyword evidence="8 10" id="KW-0472">Membrane</keyword>
<dbReference type="AlphaFoldDB" id="A0A4P5P963"/>
<evidence type="ECO:0000256" key="5">
    <source>
        <dbReference type="ARBA" id="ARBA00022989"/>
    </source>
</evidence>
<evidence type="ECO:0000259" key="11">
    <source>
        <dbReference type="Pfam" id="PF00999"/>
    </source>
</evidence>
<dbReference type="InterPro" id="IPR018422">
    <property type="entry name" value="Cation/H_exchanger_CPA1"/>
</dbReference>
<dbReference type="GO" id="GO:0098719">
    <property type="term" value="P:sodium ion import across plasma membrane"/>
    <property type="evidence" value="ECO:0007669"/>
    <property type="project" value="TreeGrafter"/>
</dbReference>
<feature type="transmembrane region" description="Helical" evidence="10">
    <location>
        <begin position="384"/>
        <end position="408"/>
    </location>
</feature>
<dbReference type="Pfam" id="PF00999">
    <property type="entry name" value="Na_H_Exchanger"/>
    <property type="match status" value="1"/>
</dbReference>
<proteinExistence type="predicted"/>
<dbReference type="GO" id="GO:0005886">
    <property type="term" value="C:plasma membrane"/>
    <property type="evidence" value="ECO:0007669"/>
    <property type="project" value="UniProtKB-SubCell"/>
</dbReference>
<feature type="transmembrane region" description="Helical" evidence="10">
    <location>
        <begin position="78"/>
        <end position="103"/>
    </location>
</feature>
<accession>A0A4P5P963</accession>
<dbReference type="GO" id="GO:0015385">
    <property type="term" value="F:sodium:proton antiporter activity"/>
    <property type="evidence" value="ECO:0007669"/>
    <property type="project" value="InterPro"/>
</dbReference>
<evidence type="ECO:0000256" key="2">
    <source>
        <dbReference type="ARBA" id="ARBA00022448"/>
    </source>
</evidence>
<dbReference type="Gene3D" id="6.10.140.1330">
    <property type="match status" value="1"/>
</dbReference>
<evidence type="ECO:0000313" key="13">
    <source>
        <dbReference type="Proteomes" id="UP000290567"/>
    </source>
</evidence>
<dbReference type="OrthoDB" id="9809206at2"/>
<feature type="transmembrane region" description="Helical" evidence="10">
    <location>
        <begin position="181"/>
        <end position="200"/>
    </location>
</feature>
<feature type="transmembrane region" description="Helical" evidence="10">
    <location>
        <begin position="351"/>
        <end position="372"/>
    </location>
</feature>
<feature type="transmembrane region" description="Helical" evidence="10">
    <location>
        <begin position="228"/>
        <end position="251"/>
    </location>
</feature>
<dbReference type="GO" id="GO:0051453">
    <property type="term" value="P:regulation of intracellular pH"/>
    <property type="evidence" value="ECO:0007669"/>
    <property type="project" value="TreeGrafter"/>
</dbReference>
<dbReference type="Proteomes" id="UP000290567">
    <property type="component" value="Unassembled WGS sequence"/>
</dbReference>
<sequence length="686" mass="77865">MLLIEIIIFLAITITLSNVLAKVLPTVPMFMIQIVLGILLGLTEIGRSINFQPEVFLVMIIAPLLFHEGETADIPAILEHYGAIIFLAFGGVILTLFSIGLVTHQLLPTLPLAACLAFGAALGPTDAVAVKSLAQRLRMPGAVMHILEGEGLLNDASGVTAFQFAVAALVTGQFSAADASFSLLTSTLGGVLAGVIVVYVKRQLVQLIERISAKDITGYLLIELTLPFLAYLAAELLHSSGIIAAVVCGVLESRGFRKITLFDAELSNVKETTWQTISFTLNALVFLFLGIELSQVFSPIWNSRTYSNVHLFLIIGVLTALLFIIRYLFITLFYLITKGFKLTRQYFRERLILTVGGVKGTVSIATIFILPTTINGMDFPERSLLLFMTACVTFLSLIVGMILLPLLADGEKEVAPNFRQAQIYQQVIETLRNGIETEQLSEKEIFATQAVITNYQERIQELYTETMSKSVQQEFQEIQALIISVERDGLDESYRRQLIDQEGYRMYYRFVARFQQTVSRQILSFIGFWLIFVRRFLRVVFHPLLFWKRRRFNQRTGLFDRQDLSMVKKVFLRNSQTVLSSLDNLRDVYDEELIDFFIAERENLMDQVKKRGLIGTLFIQQDPMYTKELLRGYYLERKVIDEYESTEEISTFEANNYRHRVNLLESYTMRQPSDPPLRFIAKKNKK</sequence>
<comment type="caution">
    <text evidence="12">The sequence shown here is derived from an EMBL/GenBank/DDBJ whole genome shotgun (WGS) entry which is preliminary data.</text>
</comment>
<evidence type="ECO:0000256" key="10">
    <source>
        <dbReference type="SAM" id="Phobius"/>
    </source>
</evidence>
<dbReference type="PANTHER" id="PTHR10110">
    <property type="entry name" value="SODIUM/HYDROGEN EXCHANGER"/>
    <property type="match status" value="1"/>
</dbReference>
<protein>
    <submittedName>
        <fullName evidence="12">Sodium:proton antiporter</fullName>
    </submittedName>
</protein>
<feature type="transmembrane region" description="Helical" evidence="10">
    <location>
        <begin position="109"/>
        <end position="130"/>
    </location>
</feature>
<evidence type="ECO:0000256" key="8">
    <source>
        <dbReference type="ARBA" id="ARBA00023136"/>
    </source>
</evidence>
<keyword evidence="7" id="KW-0406">Ion transport</keyword>
<evidence type="ECO:0000256" key="1">
    <source>
        <dbReference type="ARBA" id="ARBA00004651"/>
    </source>
</evidence>
<dbReference type="GO" id="GO:0015386">
    <property type="term" value="F:potassium:proton antiporter activity"/>
    <property type="evidence" value="ECO:0007669"/>
    <property type="project" value="TreeGrafter"/>
</dbReference>
<evidence type="ECO:0000256" key="7">
    <source>
        <dbReference type="ARBA" id="ARBA00023065"/>
    </source>
</evidence>
<keyword evidence="9" id="KW-0739">Sodium transport</keyword>
<feature type="transmembrane region" description="Helical" evidence="10">
    <location>
        <begin position="311"/>
        <end position="336"/>
    </location>
</feature>
<feature type="transmembrane region" description="Helical" evidence="10">
    <location>
        <begin position="522"/>
        <end position="547"/>
    </location>
</feature>
<gene>
    <name evidence="12" type="ORF">NRIC_06520</name>
</gene>
<feature type="domain" description="Cation/H+ exchanger transmembrane" evidence="11">
    <location>
        <begin position="12"/>
        <end position="407"/>
    </location>
</feature>
<reference evidence="13" key="1">
    <citation type="submission" date="2019-02" db="EMBL/GenBank/DDBJ databases">
        <title>Draft genome sequence of Enterococcus sp. Gos25-1.</title>
        <authorList>
            <person name="Tanaka N."/>
            <person name="Shiwa Y."/>
            <person name="Fujita N."/>
        </authorList>
    </citation>
    <scope>NUCLEOTIDE SEQUENCE [LARGE SCALE GENOMIC DNA]</scope>
    <source>
        <strain evidence="13">Gos25-1</strain>
    </source>
</reference>
<name>A0A4P5P963_9ENTE</name>
<feature type="transmembrane region" description="Helical" evidence="10">
    <location>
        <begin position="272"/>
        <end position="291"/>
    </location>
</feature>
<dbReference type="RefSeq" id="WP_146621256.1">
    <property type="nucleotide sequence ID" value="NZ_BJCC01000006.1"/>
</dbReference>
<dbReference type="PANTHER" id="PTHR10110:SF86">
    <property type="entry name" value="SODIUM_HYDROGEN EXCHANGER 7"/>
    <property type="match status" value="1"/>
</dbReference>
<dbReference type="InterPro" id="IPR006153">
    <property type="entry name" value="Cation/H_exchanger_TM"/>
</dbReference>
<keyword evidence="5 10" id="KW-1133">Transmembrane helix</keyword>
<evidence type="ECO:0000256" key="9">
    <source>
        <dbReference type="ARBA" id="ARBA00023201"/>
    </source>
</evidence>
<keyword evidence="2" id="KW-0813">Transport</keyword>
<keyword evidence="4 10" id="KW-0812">Transmembrane</keyword>
<keyword evidence="13" id="KW-1185">Reference proteome</keyword>